<keyword evidence="2" id="KW-1185">Reference proteome</keyword>
<dbReference type="RefSeq" id="WP_260592645.1">
    <property type="nucleotide sequence ID" value="NZ_CP104003.1"/>
</dbReference>
<name>A0A9E7R118_9EURY</name>
<proteinExistence type="predicted"/>
<accession>A0A9E7R118</accession>
<dbReference type="InterPro" id="IPR045940">
    <property type="entry name" value="DUF6360"/>
</dbReference>
<evidence type="ECO:0000313" key="2">
    <source>
        <dbReference type="Proteomes" id="UP001057580"/>
    </source>
</evidence>
<dbReference type="KEGG" id="ssai:N0B31_16115"/>
<sequence>MADRIMRVNAYTTLDLLDGTAEGHDFTDEAYATLNVTAPLRNPDHLTLQLELDNTQLSNLPAHADTVTLTPEQARTLAAELEEHAQTVEAHLADAE</sequence>
<dbReference type="Proteomes" id="UP001057580">
    <property type="component" value="Chromosome"/>
</dbReference>
<gene>
    <name evidence="1" type="ORF">N0B31_16115</name>
</gene>
<organism evidence="1 2">
    <name type="scientific">Salinirubellus salinus</name>
    <dbReference type="NCBI Taxonomy" id="1364945"/>
    <lineage>
        <taxon>Archaea</taxon>
        <taxon>Methanobacteriati</taxon>
        <taxon>Methanobacteriota</taxon>
        <taxon>Stenosarchaea group</taxon>
        <taxon>Halobacteria</taxon>
        <taxon>Halobacteriales</taxon>
        <taxon>Natronomonadaceae</taxon>
        <taxon>Salinirubellus</taxon>
    </lineage>
</organism>
<dbReference type="GeneID" id="74943979"/>
<dbReference type="AlphaFoldDB" id="A0A9E7R118"/>
<protein>
    <submittedName>
        <fullName evidence="1">DUF6360 family protein</fullName>
    </submittedName>
</protein>
<evidence type="ECO:0000313" key="1">
    <source>
        <dbReference type="EMBL" id="UWM53651.1"/>
    </source>
</evidence>
<reference evidence="1" key="1">
    <citation type="submission" date="2022-09" db="EMBL/GenBank/DDBJ databases">
        <title>Diverse halophilic archaea isolated from saline environments.</title>
        <authorList>
            <person name="Cui H.-L."/>
        </authorList>
    </citation>
    <scope>NUCLEOTIDE SEQUENCE</scope>
    <source>
        <strain evidence="1">ZS-35-S2</strain>
    </source>
</reference>
<dbReference type="Pfam" id="PF19887">
    <property type="entry name" value="DUF6360"/>
    <property type="match status" value="1"/>
</dbReference>
<dbReference type="EMBL" id="CP104003">
    <property type="protein sequence ID" value="UWM53651.1"/>
    <property type="molecule type" value="Genomic_DNA"/>
</dbReference>